<dbReference type="EMBL" id="LR778301">
    <property type="protein sequence ID" value="CAB1368677.1"/>
    <property type="molecule type" value="Genomic_DNA"/>
</dbReference>
<dbReference type="OrthoDB" id="149912at2"/>
<dbReference type="Pfam" id="PF00561">
    <property type="entry name" value="Abhydrolase_1"/>
    <property type="match status" value="1"/>
</dbReference>
<dbReference type="GO" id="GO:0016787">
    <property type="term" value="F:hydrolase activity"/>
    <property type="evidence" value="ECO:0007669"/>
    <property type="project" value="UniProtKB-KW"/>
</dbReference>
<organism evidence="2 3">
    <name type="scientific">Denitratisoma oestradiolicum</name>
    <dbReference type="NCBI Taxonomy" id="311182"/>
    <lineage>
        <taxon>Bacteria</taxon>
        <taxon>Pseudomonadati</taxon>
        <taxon>Pseudomonadota</taxon>
        <taxon>Betaproteobacteria</taxon>
        <taxon>Nitrosomonadales</taxon>
        <taxon>Sterolibacteriaceae</taxon>
        <taxon>Denitratisoma</taxon>
    </lineage>
</organism>
<dbReference type="InterPro" id="IPR029058">
    <property type="entry name" value="AB_hydrolase_fold"/>
</dbReference>
<dbReference type="AlphaFoldDB" id="A0A6S6XX46"/>
<reference evidence="2 3" key="1">
    <citation type="submission" date="2020-03" db="EMBL/GenBank/DDBJ databases">
        <authorList>
            <consortium name="Genoscope - CEA"/>
            <person name="William W."/>
        </authorList>
    </citation>
    <scope>NUCLEOTIDE SEQUENCE [LARGE SCALE GENOMIC DNA]</scope>
    <source>
        <strain evidence="3">DSM 16959</strain>
    </source>
</reference>
<evidence type="ECO:0000313" key="3">
    <source>
        <dbReference type="Proteomes" id="UP000515733"/>
    </source>
</evidence>
<dbReference type="PRINTS" id="PR00111">
    <property type="entry name" value="ABHYDROLASE"/>
</dbReference>
<evidence type="ECO:0000259" key="1">
    <source>
        <dbReference type="Pfam" id="PF00561"/>
    </source>
</evidence>
<dbReference type="InterPro" id="IPR000073">
    <property type="entry name" value="AB_hydrolase_1"/>
</dbReference>
<gene>
    <name evidence="2" type="ORF">DENOEST_1512</name>
</gene>
<protein>
    <submittedName>
        <fullName evidence="2">Alpha/beta hydrolase</fullName>
    </submittedName>
</protein>
<keyword evidence="3" id="KW-1185">Reference proteome</keyword>
<dbReference type="GO" id="GO:0016020">
    <property type="term" value="C:membrane"/>
    <property type="evidence" value="ECO:0007669"/>
    <property type="project" value="TreeGrafter"/>
</dbReference>
<feature type="domain" description="AB hydrolase-1" evidence="1">
    <location>
        <begin position="27"/>
        <end position="274"/>
    </location>
</feature>
<dbReference type="Gene3D" id="3.40.50.1820">
    <property type="entry name" value="alpha/beta hydrolase"/>
    <property type="match status" value="1"/>
</dbReference>
<dbReference type="RefSeq" id="WP_145769770.1">
    <property type="nucleotide sequence ID" value="NZ_LR778301.1"/>
</dbReference>
<dbReference type="SUPFAM" id="SSF53474">
    <property type="entry name" value="alpha/beta-Hydrolases"/>
    <property type="match status" value="1"/>
</dbReference>
<evidence type="ECO:0000313" key="2">
    <source>
        <dbReference type="EMBL" id="CAB1368677.1"/>
    </source>
</evidence>
<keyword evidence="2" id="KW-0378">Hydrolase</keyword>
<dbReference type="PANTHER" id="PTHR43798:SF33">
    <property type="entry name" value="HYDROLASE, PUTATIVE (AFU_ORTHOLOGUE AFUA_2G14860)-RELATED"/>
    <property type="match status" value="1"/>
</dbReference>
<dbReference type="InterPro" id="IPR050266">
    <property type="entry name" value="AB_hydrolase_sf"/>
</dbReference>
<accession>A0A6S6XX46</accession>
<dbReference type="PANTHER" id="PTHR43798">
    <property type="entry name" value="MONOACYLGLYCEROL LIPASE"/>
    <property type="match status" value="1"/>
</dbReference>
<proteinExistence type="predicted"/>
<sequence length="287" mass="32687">MQQSTSEFLQLRGRRIHVRLWGETDAPLLFLLHGWCEVSASFQFVVEAFQRSWRVIAPDWRGFGLSQWNDGHYWFPDYFADLDALLQHYSPDAPARIVGHSMGAVVSSIYGGACPERVSALVNMEGVGLQVPTPEDMPGRLAQWIRQSGREASFRTYPDRTAFAARLRRDNPRLSADRAEYLARHLARDVEGGVRWAADPCHLWVNPVRLQLAEAMACWRRIEAPVLFIHGADSVYIREAFGSRPEEMDRRLACFARHRVETLADCGHNLHHDQPEQVAALIEGFLP</sequence>
<dbReference type="KEGG" id="doe:DENOEST_1512"/>
<dbReference type="Proteomes" id="UP000515733">
    <property type="component" value="Chromosome"/>
</dbReference>
<name>A0A6S6XX46_9PROT</name>